<feature type="non-terminal residue" evidence="1">
    <location>
        <position position="1"/>
    </location>
</feature>
<reference evidence="1 2" key="1">
    <citation type="submission" date="2018-11" db="EMBL/GenBank/DDBJ databases">
        <title>Vibrio ponticus strain CAIM 1751 pathogenic for the snapper Lutjanus guttatus.</title>
        <authorList>
            <person name="Soto-Rodriguez S."/>
            <person name="Lozano-Olvera R."/>
            <person name="Gomez-Gil B."/>
        </authorList>
    </citation>
    <scope>NUCLEOTIDE SEQUENCE [LARGE SCALE GENOMIC DNA]</scope>
    <source>
        <strain evidence="1 2">CAIM 1751</strain>
    </source>
</reference>
<comment type="caution">
    <text evidence="1">The sequence shown here is derived from an EMBL/GenBank/DDBJ whole genome shotgun (WGS) entry which is preliminary data.</text>
</comment>
<dbReference type="GO" id="GO:0016740">
    <property type="term" value="F:transferase activity"/>
    <property type="evidence" value="ECO:0007669"/>
    <property type="project" value="UniProtKB-KW"/>
</dbReference>
<dbReference type="AlphaFoldDB" id="A0A3N3DPU3"/>
<gene>
    <name evidence="1" type="ORF">EGH82_23595</name>
</gene>
<accession>A0A3N3DPU3</accession>
<organism evidence="1 2">
    <name type="scientific">Vibrio ponticus</name>
    <dbReference type="NCBI Taxonomy" id="265668"/>
    <lineage>
        <taxon>Bacteria</taxon>
        <taxon>Pseudomonadati</taxon>
        <taxon>Pseudomonadota</taxon>
        <taxon>Gammaproteobacteria</taxon>
        <taxon>Vibrionales</taxon>
        <taxon>Vibrionaceae</taxon>
        <taxon>Vibrio</taxon>
    </lineage>
</organism>
<proteinExistence type="predicted"/>
<dbReference type="Proteomes" id="UP000278792">
    <property type="component" value="Unassembled WGS sequence"/>
</dbReference>
<evidence type="ECO:0000313" key="2">
    <source>
        <dbReference type="Proteomes" id="UP000278792"/>
    </source>
</evidence>
<sequence>VLIDQVGWKDYGVKHGESKFTKFFQNYYLPKKFGYDKRRAHLSSLILAGELSRSEALLEIKRPLYQSEHEINLDIEYIAKKLDMDLEELNLLCLPSATDTSSYPTEEKLVNVGRRIKRALKL</sequence>
<name>A0A3N3DPU3_9VIBR</name>
<dbReference type="EMBL" id="RKIK01000192">
    <property type="protein sequence ID" value="ROV56168.1"/>
    <property type="molecule type" value="Genomic_DNA"/>
</dbReference>
<protein>
    <submittedName>
        <fullName evidence="1">N-acetyl sugar amidotransferase</fullName>
    </submittedName>
</protein>
<evidence type="ECO:0000313" key="1">
    <source>
        <dbReference type="EMBL" id="ROV56168.1"/>
    </source>
</evidence>
<keyword evidence="1" id="KW-0808">Transferase</keyword>